<dbReference type="GO" id="GO:0016887">
    <property type="term" value="F:ATP hydrolysis activity"/>
    <property type="evidence" value="ECO:0007669"/>
    <property type="project" value="InterPro"/>
</dbReference>
<keyword evidence="3 5" id="KW-0547">Nucleotide-binding</keyword>
<evidence type="ECO:0000313" key="7">
    <source>
        <dbReference type="EMBL" id="ABK15371.1"/>
    </source>
</evidence>
<feature type="binding site" evidence="5">
    <location>
        <position position="216"/>
    </location>
    <ligand>
        <name>ATP</name>
        <dbReference type="ChEBI" id="CHEBI:30616"/>
    </ligand>
</feature>
<evidence type="ECO:0000256" key="3">
    <source>
        <dbReference type="ARBA" id="ARBA00022741"/>
    </source>
</evidence>
<evidence type="ECO:0000259" key="6">
    <source>
        <dbReference type="SMART" id="SM01074"/>
    </source>
</evidence>
<keyword evidence="2 5" id="KW-0235">DNA replication</keyword>
<dbReference type="NCBIfam" id="NF001626">
    <property type="entry name" value="PRK00411.1-5"/>
    <property type="match status" value="1"/>
</dbReference>
<proteinExistence type="inferred from homology"/>
<dbReference type="GeneID" id="4462035"/>
<dbReference type="GO" id="GO:0006260">
    <property type="term" value="P:DNA replication"/>
    <property type="evidence" value="ECO:0007669"/>
    <property type="project" value="UniProtKB-UniRule"/>
</dbReference>
<dbReference type="STRING" id="349307.Mthe_1604"/>
<keyword evidence="4 5" id="KW-0067">ATP-binding</keyword>
<dbReference type="AlphaFoldDB" id="A0B9J7"/>
<comment type="function">
    <text evidence="5">Involved in regulation of DNA replication.</text>
</comment>
<evidence type="ECO:0000256" key="4">
    <source>
        <dbReference type="ARBA" id="ARBA00022840"/>
    </source>
</evidence>
<dbReference type="PANTHER" id="PTHR10763">
    <property type="entry name" value="CELL DIVISION CONTROL PROTEIN 6-RELATED"/>
    <property type="match status" value="1"/>
</dbReference>
<evidence type="ECO:0000313" key="8">
    <source>
        <dbReference type="Proteomes" id="UP000000674"/>
    </source>
</evidence>
<dbReference type="Gene3D" id="3.40.50.300">
    <property type="entry name" value="P-loop containing nucleotide triphosphate hydrolases"/>
    <property type="match status" value="1"/>
</dbReference>
<dbReference type="HOGENOM" id="CLU_025112_3_0_2"/>
<dbReference type="Proteomes" id="UP000000674">
    <property type="component" value="Chromosome"/>
</dbReference>
<dbReference type="Pfam" id="PF09079">
    <property type="entry name" value="WHD_Cdc6"/>
    <property type="match status" value="1"/>
</dbReference>
<dbReference type="SUPFAM" id="SSF52540">
    <property type="entry name" value="P-loop containing nucleoside triphosphate hydrolases"/>
    <property type="match status" value="1"/>
</dbReference>
<dbReference type="KEGG" id="mtp:Mthe_1604"/>
<dbReference type="InterPro" id="IPR049945">
    <property type="entry name" value="AAA_22"/>
</dbReference>
<dbReference type="NCBIfam" id="NF001624">
    <property type="entry name" value="PRK00411.1-2"/>
    <property type="match status" value="1"/>
</dbReference>
<dbReference type="Gene3D" id="1.10.10.10">
    <property type="entry name" value="Winged helix-like DNA-binding domain superfamily/Winged helix DNA-binding domain"/>
    <property type="match status" value="1"/>
</dbReference>
<evidence type="ECO:0000256" key="5">
    <source>
        <dbReference type="HAMAP-Rule" id="MF_01407"/>
    </source>
</evidence>
<dbReference type="InterPro" id="IPR036388">
    <property type="entry name" value="WH-like_DNA-bd_sf"/>
</dbReference>
<name>A0B9J7_METTP</name>
<feature type="binding site" evidence="5">
    <location>
        <begin position="62"/>
        <end position="66"/>
    </location>
    <ligand>
        <name>ATP</name>
        <dbReference type="ChEBI" id="CHEBI:30616"/>
    </ligand>
</feature>
<dbReference type="OrthoDB" id="53276at2157"/>
<dbReference type="RefSeq" id="WP_011696749.1">
    <property type="nucleotide sequence ID" value="NC_008553.1"/>
</dbReference>
<sequence>MKDDMLLWDETLFKDPEVFELDYVPEHFDHRDAQMKSLRFCVRPALRGARPVNALCLGPPGTGKTTAIIKLFEEIEKHTRSVIPVHINCQIDGTRYSIFSRIYKKIFGVTPPSSGISFKRLFDKIASTLASREAVLIVALDDVSYLFPEKEIDHILYTFLRSHESLPGFRAGVIVAHSETSLRYILDHRVESVFRPEEIQFPPYKRDEIFAILSRRAQLGFYPGVLSRDVLDVVVDLTAESGDLRVGIDLLKRSCLEAERRASRSISEDDVKKAFERSRFLHLEHVLRSLSRDERTLLRIVAEQPEGKAQSGELYSIYHEVAHSGYTKFYEILKRLEALRLIETSFTGSGMRGRSRIIRLRYDPTEVLTRTEG</sequence>
<dbReference type="InterPro" id="IPR015163">
    <property type="entry name" value="Cdc6_C"/>
</dbReference>
<comment type="similarity">
    <text evidence="1 5">Belongs to the CDC6/cdc18 family.</text>
</comment>
<dbReference type="Pfam" id="PF22703">
    <property type="entry name" value="Cdc6_lid"/>
    <property type="match status" value="1"/>
</dbReference>
<dbReference type="GO" id="GO:0005524">
    <property type="term" value="F:ATP binding"/>
    <property type="evidence" value="ECO:0007669"/>
    <property type="project" value="UniProtKB-UniRule"/>
</dbReference>
<dbReference type="NCBIfam" id="TIGR02928">
    <property type="entry name" value="orc1/cdc6 family replication initiation protein"/>
    <property type="match status" value="1"/>
</dbReference>
<dbReference type="PANTHER" id="PTHR10763:SF26">
    <property type="entry name" value="CELL DIVISION CONTROL PROTEIN 6 HOMOLOG"/>
    <property type="match status" value="1"/>
</dbReference>
<dbReference type="EMBL" id="CP000477">
    <property type="protein sequence ID" value="ABK15371.1"/>
    <property type="molecule type" value="Genomic_DNA"/>
</dbReference>
<dbReference type="InterPro" id="IPR050311">
    <property type="entry name" value="ORC1/CDC6"/>
</dbReference>
<dbReference type="Gene3D" id="1.10.8.60">
    <property type="match status" value="1"/>
</dbReference>
<reference evidence="7 8" key="1">
    <citation type="submission" date="2006-10" db="EMBL/GenBank/DDBJ databases">
        <title>Complete sequence of Methanosaeta thermophila PT.</title>
        <authorList>
            <consortium name="US DOE Joint Genome Institute"/>
            <person name="Copeland A."/>
            <person name="Lucas S."/>
            <person name="Lapidus A."/>
            <person name="Barry K."/>
            <person name="Detter J.C."/>
            <person name="Glavina del Rio T."/>
            <person name="Hammon N."/>
            <person name="Israni S."/>
            <person name="Pitluck S."/>
            <person name="Chain P."/>
            <person name="Malfatti S."/>
            <person name="Shin M."/>
            <person name="Vergez L."/>
            <person name="Schmutz J."/>
            <person name="Larimer F."/>
            <person name="Land M."/>
            <person name="Hauser L."/>
            <person name="Kyrpides N."/>
            <person name="Kim E."/>
            <person name="Smith K.S."/>
            <person name="Ingram-Smith C."/>
            <person name="Richardson P."/>
        </authorList>
    </citation>
    <scope>NUCLEOTIDE SEQUENCE [LARGE SCALE GENOMIC DNA]</scope>
    <source>
        <strain evidence="8">DSM 6194 / JCM 14653 / NBRC 101360 / PT</strain>
    </source>
</reference>
<dbReference type="Pfam" id="PF13401">
    <property type="entry name" value="AAA_22"/>
    <property type="match status" value="1"/>
</dbReference>
<evidence type="ECO:0000256" key="2">
    <source>
        <dbReference type="ARBA" id="ARBA00022705"/>
    </source>
</evidence>
<keyword evidence="8" id="KW-1185">Reference proteome</keyword>
<dbReference type="InterPro" id="IPR055237">
    <property type="entry name" value="Cdc6_lid"/>
</dbReference>
<dbReference type="InterPro" id="IPR014277">
    <property type="entry name" value="Orc1/Cdc6_arc"/>
</dbReference>
<dbReference type="InterPro" id="IPR027417">
    <property type="entry name" value="P-loop_NTPase"/>
</dbReference>
<protein>
    <recommendedName>
        <fullName evidence="5">ORC1-type DNA replication protein</fullName>
    </recommendedName>
</protein>
<dbReference type="SUPFAM" id="SSF46785">
    <property type="entry name" value="Winged helix' DNA-binding domain"/>
    <property type="match status" value="1"/>
</dbReference>
<evidence type="ECO:0000256" key="1">
    <source>
        <dbReference type="ARBA" id="ARBA00006184"/>
    </source>
</evidence>
<feature type="binding site" evidence="5">
    <location>
        <position position="204"/>
    </location>
    <ligand>
        <name>ATP</name>
        <dbReference type="ChEBI" id="CHEBI:30616"/>
    </ligand>
</feature>
<feature type="domain" description="Cdc6 C-terminal" evidence="6">
    <location>
        <begin position="297"/>
        <end position="371"/>
    </location>
</feature>
<dbReference type="InterPro" id="IPR036390">
    <property type="entry name" value="WH_DNA-bd_sf"/>
</dbReference>
<gene>
    <name evidence="7" type="ordered locus">Mthe_1604</name>
</gene>
<dbReference type="SMART" id="SM01074">
    <property type="entry name" value="Cdc6_C"/>
    <property type="match status" value="1"/>
</dbReference>
<accession>A0B9J7</accession>
<dbReference type="HAMAP" id="MF_01407">
    <property type="entry name" value="ORC1_type_DNA_replic_protein"/>
    <property type="match status" value="1"/>
</dbReference>
<organism evidence="7 8">
    <name type="scientific">Methanothrix thermoacetophila (strain DSM 6194 / JCM 14653 / NBRC 101360 / PT)</name>
    <name type="common">Methanosaeta thermophila</name>
    <dbReference type="NCBI Taxonomy" id="349307"/>
    <lineage>
        <taxon>Archaea</taxon>
        <taxon>Methanobacteriati</taxon>
        <taxon>Methanobacteriota</taxon>
        <taxon>Stenosarchaea group</taxon>
        <taxon>Methanomicrobia</taxon>
        <taxon>Methanotrichales</taxon>
        <taxon>Methanotrichaceae</taxon>
        <taxon>Methanothrix</taxon>
    </lineage>
</organism>